<dbReference type="EMBL" id="BPQP01000001">
    <property type="protein sequence ID" value="GJD92920.1"/>
    <property type="molecule type" value="Genomic_DNA"/>
</dbReference>
<dbReference type="RefSeq" id="WP_238242030.1">
    <property type="nucleotide sequence ID" value="NZ_BPQP01000001.1"/>
</dbReference>
<dbReference type="Gene3D" id="2.60.120.200">
    <property type="match status" value="1"/>
</dbReference>
<dbReference type="InterPro" id="IPR013320">
    <property type="entry name" value="ConA-like_dom_sf"/>
</dbReference>
<dbReference type="Proteomes" id="UP001055125">
    <property type="component" value="Unassembled WGS sequence"/>
</dbReference>
<dbReference type="PANTHER" id="PTHR43264:SF1">
    <property type="entry name" value="INOSINE_URIDINE-PREFERRING NUCLEOSIDE HYDROLASE DOMAIN-CONTAINING PROTEIN"/>
    <property type="match status" value="1"/>
</dbReference>
<reference evidence="1" key="2">
    <citation type="submission" date="2021-08" db="EMBL/GenBank/DDBJ databases">
        <authorList>
            <person name="Tani A."/>
            <person name="Ola A."/>
            <person name="Ogura Y."/>
            <person name="Katsura K."/>
            <person name="Hayashi T."/>
        </authorList>
    </citation>
    <scope>NUCLEOTIDE SEQUENCE</scope>
    <source>
        <strain evidence="1">DSM 19015</strain>
    </source>
</reference>
<dbReference type="SUPFAM" id="SSF49899">
    <property type="entry name" value="Concanavalin A-like lectins/glucanases"/>
    <property type="match status" value="1"/>
</dbReference>
<proteinExistence type="predicted"/>
<dbReference type="Pfam" id="PF13385">
    <property type="entry name" value="Laminin_G_3"/>
    <property type="match status" value="1"/>
</dbReference>
<dbReference type="SUPFAM" id="SSF53590">
    <property type="entry name" value="Nucleoside hydrolase"/>
    <property type="match status" value="1"/>
</dbReference>
<evidence type="ECO:0008006" key="3">
    <source>
        <dbReference type="Google" id="ProtNLM"/>
    </source>
</evidence>
<dbReference type="Gene3D" id="3.90.245.10">
    <property type="entry name" value="Ribonucleoside hydrolase-like"/>
    <property type="match status" value="1"/>
</dbReference>
<evidence type="ECO:0000313" key="1">
    <source>
        <dbReference type="EMBL" id="GJD92920.1"/>
    </source>
</evidence>
<dbReference type="PANTHER" id="PTHR43264">
    <property type="match status" value="1"/>
</dbReference>
<gene>
    <name evidence="1" type="ORF">OCOJLMKI_0103</name>
</gene>
<accession>A0ABQ4RRF4</accession>
<evidence type="ECO:0000313" key="2">
    <source>
        <dbReference type="Proteomes" id="UP001055125"/>
    </source>
</evidence>
<organism evidence="1 2">
    <name type="scientific">Methylobacterium iners</name>
    <dbReference type="NCBI Taxonomy" id="418707"/>
    <lineage>
        <taxon>Bacteria</taxon>
        <taxon>Pseudomonadati</taxon>
        <taxon>Pseudomonadota</taxon>
        <taxon>Alphaproteobacteria</taxon>
        <taxon>Hyphomicrobiales</taxon>
        <taxon>Methylobacteriaceae</taxon>
        <taxon>Methylobacterium</taxon>
    </lineage>
</organism>
<comment type="caution">
    <text evidence="1">The sequence shown here is derived from an EMBL/GenBank/DDBJ whole genome shotgun (WGS) entry which is preliminary data.</text>
</comment>
<sequence>MAGYRKPFGGGSGSPSPNVSADGLTYVYTGFKPNTAASLFDVTAGGPALATQNADGTGKVTFVLATKPPVGNAIVIDGQQRVSAGTVQAAPVVPVQPGGVTYLFISTDFITDPDDAVMLVTAIAHKNAGLVVIDSVMASANETFVPAGIDALMRKYGAPVPVYVYKGAVSSVPSGSTASLFPKIARDAFGTPYGIQNNTNVNYPDTMTGWTARLSAVPDQSVLLSIVGSPVDFMAWYGASPANAALAKAKIRKIGQMGGGFPSTSTPETNAKISVAATAALAAIRDIPIEWSGVEIGATVRSGPPLYTDPTADPLQAIFDQFEQEGSGTNLVGGLRQSYDPLSLDALVRGLGDRYTRSAPGIVNVDASGNTSFAAQADGNHTYLVKAARGTTAQTDALLGAELNAIVATVTAPIPASVRGLGLDLNEGTPVQFVRDPSYKGAMAITGANAATTTNDPTRATAPNGTSSVFQFSGAQYLESRDPLLFTGNSLAVGAVINPDAIAGTGLKYVLAARTTGSGTPVRYWELALFEGRIRATVWGNVNGTSPFELTADTALPVGTWALVQMHQDGTTLRIRLNGVEAKPSIAATLNTATNVCGVQIGAQRLGSIANFYNGKMAAFDFLAGTNLTVAQALAQENKLRAIATAKGITLP</sequence>
<keyword evidence="2" id="KW-1185">Reference proteome</keyword>
<dbReference type="InterPro" id="IPR036452">
    <property type="entry name" value="Ribo_hydro-like"/>
</dbReference>
<reference evidence="1" key="1">
    <citation type="journal article" date="2021" name="Front. Microbiol.">
        <title>Comprehensive Comparative Genomics and Phenotyping of Methylobacterium Species.</title>
        <authorList>
            <person name="Alessa O."/>
            <person name="Ogura Y."/>
            <person name="Fujitani Y."/>
            <person name="Takami H."/>
            <person name="Hayashi T."/>
            <person name="Sahin N."/>
            <person name="Tani A."/>
        </authorList>
    </citation>
    <scope>NUCLEOTIDE SEQUENCE</scope>
    <source>
        <strain evidence="1">DSM 19015</strain>
    </source>
</reference>
<name>A0ABQ4RRF4_9HYPH</name>
<protein>
    <recommendedName>
        <fullName evidence="3">LamG-like jellyroll fold domain-containing protein</fullName>
    </recommendedName>
</protein>